<keyword evidence="2" id="KW-1185">Reference proteome</keyword>
<evidence type="ECO:0000313" key="1">
    <source>
        <dbReference type="EMBL" id="KAJ1117261.1"/>
    </source>
</evidence>
<name>A0AAV7NMK0_PLEWA</name>
<accession>A0AAV7NMK0</accession>
<comment type="caution">
    <text evidence="1">The sequence shown here is derived from an EMBL/GenBank/DDBJ whole genome shotgun (WGS) entry which is preliminary data.</text>
</comment>
<proteinExistence type="predicted"/>
<protein>
    <submittedName>
        <fullName evidence="1">Uncharacterized protein</fullName>
    </submittedName>
</protein>
<dbReference type="Proteomes" id="UP001066276">
    <property type="component" value="Chromosome 8"/>
</dbReference>
<reference evidence="1" key="1">
    <citation type="journal article" date="2022" name="bioRxiv">
        <title>Sequencing and chromosome-scale assembly of the giantPleurodeles waltlgenome.</title>
        <authorList>
            <person name="Brown T."/>
            <person name="Elewa A."/>
            <person name="Iarovenko S."/>
            <person name="Subramanian E."/>
            <person name="Araus A.J."/>
            <person name="Petzold A."/>
            <person name="Susuki M."/>
            <person name="Suzuki K.-i.T."/>
            <person name="Hayashi T."/>
            <person name="Toyoda A."/>
            <person name="Oliveira C."/>
            <person name="Osipova E."/>
            <person name="Leigh N.D."/>
            <person name="Simon A."/>
            <person name="Yun M.H."/>
        </authorList>
    </citation>
    <scope>NUCLEOTIDE SEQUENCE</scope>
    <source>
        <strain evidence="1">20211129_DDA</strain>
        <tissue evidence="1">Liver</tissue>
    </source>
</reference>
<sequence length="149" mass="16195">MSAAGSCERGLLRRAWGPYPHACGAVGVRWAAVAPVLLGMTRVVVRGLEMLSALSAAGVEFWGLCLLLDMGCGDPKQQKLPFEKQKQIRMAAEPARDEDGTHDGPIRDQAVGAEGIMAKLRAGFRAIVTRFDYLTARLDNMESRLDKLP</sequence>
<dbReference type="EMBL" id="JANPWB010000012">
    <property type="protein sequence ID" value="KAJ1117261.1"/>
    <property type="molecule type" value="Genomic_DNA"/>
</dbReference>
<dbReference type="AlphaFoldDB" id="A0AAV7NMK0"/>
<gene>
    <name evidence="1" type="ORF">NDU88_005461</name>
</gene>
<evidence type="ECO:0000313" key="2">
    <source>
        <dbReference type="Proteomes" id="UP001066276"/>
    </source>
</evidence>
<organism evidence="1 2">
    <name type="scientific">Pleurodeles waltl</name>
    <name type="common">Iberian ribbed newt</name>
    <dbReference type="NCBI Taxonomy" id="8319"/>
    <lineage>
        <taxon>Eukaryota</taxon>
        <taxon>Metazoa</taxon>
        <taxon>Chordata</taxon>
        <taxon>Craniata</taxon>
        <taxon>Vertebrata</taxon>
        <taxon>Euteleostomi</taxon>
        <taxon>Amphibia</taxon>
        <taxon>Batrachia</taxon>
        <taxon>Caudata</taxon>
        <taxon>Salamandroidea</taxon>
        <taxon>Salamandridae</taxon>
        <taxon>Pleurodelinae</taxon>
        <taxon>Pleurodeles</taxon>
    </lineage>
</organism>